<organism evidence="2 3">
    <name type="scientific">Panicum miliaceum</name>
    <name type="common">Proso millet</name>
    <name type="synonym">Broomcorn millet</name>
    <dbReference type="NCBI Taxonomy" id="4540"/>
    <lineage>
        <taxon>Eukaryota</taxon>
        <taxon>Viridiplantae</taxon>
        <taxon>Streptophyta</taxon>
        <taxon>Embryophyta</taxon>
        <taxon>Tracheophyta</taxon>
        <taxon>Spermatophyta</taxon>
        <taxon>Magnoliopsida</taxon>
        <taxon>Liliopsida</taxon>
        <taxon>Poales</taxon>
        <taxon>Poaceae</taxon>
        <taxon>PACMAD clade</taxon>
        <taxon>Panicoideae</taxon>
        <taxon>Panicodae</taxon>
        <taxon>Paniceae</taxon>
        <taxon>Panicinae</taxon>
        <taxon>Panicum</taxon>
        <taxon>Panicum sect. Panicum</taxon>
    </lineage>
</organism>
<name>A0A3L6S182_PANMI</name>
<comment type="caution">
    <text evidence="2">The sequence shown here is derived from an EMBL/GenBank/DDBJ whole genome shotgun (WGS) entry which is preliminary data.</text>
</comment>
<accession>A0A3L6S182</accession>
<dbReference type="Proteomes" id="UP000275267">
    <property type="component" value="Unassembled WGS sequence"/>
</dbReference>
<evidence type="ECO:0000313" key="2">
    <source>
        <dbReference type="EMBL" id="RLN12934.1"/>
    </source>
</evidence>
<protein>
    <submittedName>
        <fullName evidence="2">Uncharacterized protein</fullName>
    </submittedName>
</protein>
<proteinExistence type="predicted"/>
<evidence type="ECO:0000256" key="1">
    <source>
        <dbReference type="SAM" id="MobiDB-lite"/>
    </source>
</evidence>
<feature type="compositionally biased region" description="Polar residues" evidence="1">
    <location>
        <begin position="40"/>
        <end position="50"/>
    </location>
</feature>
<keyword evidence="3" id="KW-1185">Reference proteome</keyword>
<dbReference type="AlphaFoldDB" id="A0A3L6S182"/>
<reference evidence="3" key="1">
    <citation type="journal article" date="2019" name="Nat. Commun.">
        <title>The genome of broomcorn millet.</title>
        <authorList>
            <person name="Zou C."/>
            <person name="Miki D."/>
            <person name="Li D."/>
            <person name="Tang Q."/>
            <person name="Xiao L."/>
            <person name="Rajput S."/>
            <person name="Deng P."/>
            <person name="Jia W."/>
            <person name="Huang R."/>
            <person name="Zhang M."/>
            <person name="Sun Y."/>
            <person name="Hu J."/>
            <person name="Fu X."/>
            <person name="Schnable P.S."/>
            <person name="Li F."/>
            <person name="Zhang H."/>
            <person name="Feng B."/>
            <person name="Zhu X."/>
            <person name="Liu R."/>
            <person name="Schnable J.C."/>
            <person name="Zhu J.-K."/>
            <person name="Zhang H."/>
        </authorList>
    </citation>
    <scope>NUCLEOTIDE SEQUENCE [LARGE SCALE GENOMIC DNA]</scope>
</reference>
<gene>
    <name evidence="2" type="ORF">C2845_PM09G10910</name>
</gene>
<feature type="region of interest" description="Disordered" evidence="1">
    <location>
        <begin position="1"/>
        <end position="149"/>
    </location>
</feature>
<dbReference type="EMBL" id="PQIB02000006">
    <property type="protein sequence ID" value="RLN12934.1"/>
    <property type="molecule type" value="Genomic_DNA"/>
</dbReference>
<feature type="compositionally biased region" description="Basic and acidic residues" evidence="1">
    <location>
        <begin position="62"/>
        <end position="93"/>
    </location>
</feature>
<feature type="compositionally biased region" description="Basic and acidic residues" evidence="1">
    <location>
        <begin position="20"/>
        <end position="29"/>
    </location>
</feature>
<sequence length="149" mass="15704">MRLPGMARRAAVETLGGRTTHGEEQDGASRTRAQRGRLSAITQPSCSPQTARCLRSPPTTRRSGEKSSDTSSEVDEKGAPAIGEPHRDAEKRGGASRTRTQRGRISACDRGTSTPHQLRSAPCPVLPSNRAALTLPSGSVADPIAPNPT</sequence>
<evidence type="ECO:0000313" key="3">
    <source>
        <dbReference type="Proteomes" id="UP000275267"/>
    </source>
</evidence>